<evidence type="ECO:0000313" key="3">
    <source>
        <dbReference type="Proteomes" id="UP000593567"/>
    </source>
</evidence>
<gene>
    <name evidence="2" type="ORF">EB796_003758</name>
</gene>
<dbReference type="AlphaFoldDB" id="A0A7J7KH56"/>
<feature type="compositionally biased region" description="Low complexity" evidence="1">
    <location>
        <begin position="43"/>
        <end position="57"/>
    </location>
</feature>
<dbReference type="EMBL" id="VXIV02000495">
    <property type="protein sequence ID" value="KAF6037909.1"/>
    <property type="molecule type" value="Genomic_DNA"/>
</dbReference>
<dbReference type="Proteomes" id="UP000593567">
    <property type="component" value="Unassembled WGS sequence"/>
</dbReference>
<evidence type="ECO:0000256" key="1">
    <source>
        <dbReference type="SAM" id="MobiDB-lite"/>
    </source>
</evidence>
<feature type="region of interest" description="Disordered" evidence="1">
    <location>
        <begin position="43"/>
        <end position="62"/>
    </location>
</feature>
<evidence type="ECO:0000313" key="2">
    <source>
        <dbReference type="EMBL" id="KAF6037909.1"/>
    </source>
</evidence>
<protein>
    <submittedName>
        <fullName evidence="2">Uncharacterized protein</fullName>
    </submittedName>
</protein>
<keyword evidence="3" id="KW-1185">Reference proteome</keyword>
<organism evidence="2 3">
    <name type="scientific">Bugula neritina</name>
    <name type="common">Brown bryozoan</name>
    <name type="synonym">Sertularia neritina</name>
    <dbReference type="NCBI Taxonomy" id="10212"/>
    <lineage>
        <taxon>Eukaryota</taxon>
        <taxon>Metazoa</taxon>
        <taxon>Spiralia</taxon>
        <taxon>Lophotrochozoa</taxon>
        <taxon>Bryozoa</taxon>
        <taxon>Gymnolaemata</taxon>
        <taxon>Cheilostomatida</taxon>
        <taxon>Flustrina</taxon>
        <taxon>Buguloidea</taxon>
        <taxon>Bugulidae</taxon>
        <taxon>Bugula</taxon>
    </lineage>
</organism>
<sequence>MIYKEYLYTDYSLSNTTTRIPHTTIHYITSSQHSHHLILTSRPTAHTHAGTPAADPPSNTGSRLSAYVGLPCNVAPNLE</sequence>
<reference evidence="2" key="1">
    <citation type="submission" date="2020-06" db="EMBL/GenBank/DDBJ databases">
        <title>Draft genome of Bugula neritina, a colonial animal packing powerful symbionts and potential medicines.</title>
        <authorList>
            <person name="Rayko M."/>
        </authorList>
    </citation>
    <scope>NUCLEOTIDE SEQUENCE [LARGE SCALE GENOMIC DNA]</scope>
    <source>
        <strain evidence="2">Kwan_BN1</strain>
    </source>
</reference>
<proteinExistence type="predicted"/>
<name>A0A7J7KH56_BUGNE</name>
<accession>A0A7J7KH56</accession>
<comment type="caution">
    <text evidence="2">The sequence shown here is derived from an EMBL/GenBank/DDBJ whole genome shotgun (WGS) entry which is preliminary data.</text>
</comment>